<dbReference type="GO" id="GO:0004364">
    <property type="term" value="F:glutathione transferase activity"/>
    <property type="evidence" value="ECO:0007669"/>
    <property type="project" value="TreeGrafter"/>
</dbReference>
<dbReference type="InterPro" id="IPR044087">
    <property type="entry name" value="NahD-like"/>
</dbReference>
<dbReference type="GO" id="GO:0004602">
    <property type="term" value="F:glutathione peroxidase activity"/>
    <property type="evidence" value="ECO:0007669"/>
    <property type="project" value="TreeGrafter"/>
</dbReference>
<dbReference type="CDD" id="cd03022">
    <property type="entry name" value="DsbA_HCCA_Iso"/>
    <property type="match status" value="1"/>
</dbReference>
<dbReference type="InterPro" id="IPR001853">
    <property type="entry name" value="DSBA-like_thioredoxin_dom"/>
</dbReference>
<dbReference type="EC" id="5.99.1.4" evidence="2"/>
<organism evidence="2">
    <name type="scientific">mine drainage metagenome</name>
    <dbReference type="NCBI Taxonomy" id="410659"/>
    <lineage>
        <taxon>unclassified sequences</taxon>
        <taxon>metagenomes</taxon>
        <taxon>ecological metagenomes</taxon>
    </lineage>
</organism>
<dbReference type="InterPro" id="IPR014440">
    <property type="entry name" value="HCCAis_GSTk"/>
</dbReference>
<feature type="domain" description="DSBA-like thioredoxin" evidence="1">
    <location>
        <begin position="6"/>
        <end position="196"/>
    </location>
</feature>
<gene>
    <name evidence="2" type="primary">nsaD_3</name>
    <name evidence="2" type="ORF">GALL_291000</name>
</gene>
<evidence type="ECO:0000259" key="1">
    <source>
        <dbReference type="Pfam" id="PF01323"/>
    </source>
</evidence>
<name>A0A1J5QZH0_9ZZZZ</name>
<dbReference type="InterPro" id="IPR036249">
    <property type="entry name" value="Thioredoxin-like_sf"/>
</dbReference>
<dbReference type="GO" id="GO:0018845">
    <property type="term" value="F:2-hydroxychromene-2-carboxylate isomerase activity"/>
    <property type="evidence" value="ECO:0007669"/>
    <property type="project" value="UniProtKB-EC"/>
</dbReference>
<dbReference type="EMBL" id="MLJW01000348">
    <property type="protein sequence ID" value="OIQ89024.1"/>
    <property type="molecule type" value="Genomic_DNA"/>
</dbReference>
<evidence type="ECO:0000313" key="2">
    <source>
        <dbReference type="EMBL" id="OIQ89024.1"/>
    </source>
</evidence>
<dbReference type="GO" id="GO:0006749">
    <property type="term" value="P:glutathione metabolic process"/>
    <property type="evidence" value="ECO:0007669"/>
    <property type="project" value="TreeGrafter"/>
</dbReference>
<dbReference type="AlphaFoldDB" id="A0A1J5QZH0"/>
<dbReference type="PIRSF" id="PIRSF006386">
    <property type="entry name" value="HCCAis_GSTk"/>
    <property type="match status" value="1"/>
</dbReference>
<sequence>MPVSPITLYFDFSSPYAYLASRLIEDVAARHDRGIEWVPMLLGPVFAATGSRPLVEQPLKGDYARRDMLRSARYLGVPFQVPQPFPIATHQAARVAIALQREQPERAAAWIHAVFDAYFTQGRNVAEMPVLHALGAELGLSAERVDAICADPQVKAALKANVDRALAAGVCGAPYFVVDDEPFWGVDRLPQLERWLQARF</sequence>
<dbReference type="PANTHER" id="PTHR42943">
    <property type="entry name" value="GLUTATHIONE S-TRANSFERASE KAPPA"/>
    <property type="match status" value="1"/>
</dbReference>
<dbReference type="GO" id="GO:1901170">
    <property type="term" value="P:naphthalene catabolic process"/>
    <property type="evidence" value="ECO:0007669"/>
    <property type="project" value="InterPro"/>
</dbReference>
<keyword evidence="2" id="KW-0413">Isomerase</keyword>
<reference evidence="2" key="1">
    <citation type="submission" date="2016-10" db="EMBL/GenBank/DDBJ databases">
        <title>Sequence of Gallionella enrichment culture.</title>
        <authorList>
            <person name="Poehlein A."/>
            <person name="Muehling M."/>
            <person name="Daniel R."/>
        </authorList>
    </citation>
    <scope>NUCLEOTIDE SEQUENCE</scope>
</reference>
<protein>
    <submittedName>
        <fullName evidence="2">2-hydroxychromene-2-carboxylate isomerase</fullName>
        <ecNumber evidence="2">5.99.1.4</ecNumber>
    </submittedName>
</protein>
<dbReference type="Pfam" id="PF01323">
    <property type="entry name" value="DSBA"/>
    <property type="match status" value="1"/>
</dbReference>
<dbReference type="PANTHER" id="PTHR42943:SF2">
    <property type="entry name" value="GLUTATHIONE S-TRANSFERASE KAPPA 1"/>
    <property type="match status" value="1"/>
</dbReference>
<proteinExistence type="predicted"/>
<dbReference type="Gene3D" id="3.40.30.10">
    <property type="entry name" value="Glutaredoxin"/>
    <property type="match status" value="1"/>
</dbReference>
<accession>A0A1J5QZH0</accession>
<comment type="caution">
    <text evidence="2">The sequence shown here is derived from an EMBL/GenBank/DDBJ whole genome shotgun (WGS) entry which is preliminary data.</text>
</comment>
<dbReference type="InterPro" id="IPR051924">
    <property type="entry name" value="GST_Kappa/NadH"/>
</dbReference>
<dbReference type="SUPFAM" id="SSF52833">
    <property type="entry name" value="Thioredoxin-like"/>
    <property type="match status" value="1"/>
</dbReference>